<keyword evidence="2" id="KW-0326">Glycosidase</keyword>
<keyword evidence="3" id="KW-1185">Reference proteome</keyword>
<evidence type="ECO:0000313" key="3">
    <source>
        <dbReference type="Proteomes" id="UP001230220"/>
    </source>
</evidence>
<sequence length="162" mass="18909">MIQGFPLVVGEQPKLLILGSMPSVVSLKQQEYYGFKHNRFWKIMARYFDVEFDSYEMKLQTLKKHHIALWDVIGSCEREGSLDSNIHNEEVNPIDQVLKTYPTLQMVICNGKKSYDLFQKHFHNLDIVVTYLPSTSNANQTIKEADLFEKWFAALHKVLKKD</sequence>
<accession>A0ABU0DY23</accession>
<proteinExistence type="predicted"/>
<dbReference type="GO" id="GO:0016798">
    <property type="term" value="F:hydrolase activity, acting on glycosyl bonds"/>
    <property type="evidence" value="ECO:0007669"/>
    <property type="project" value="UniProtKB-KW"/>
</dbReference>
<dbReference type="NCBIfam" id="TIGR04274">
    <property type="entry name" value="hypoxanDNAglyco"/>
    <property type="match status" value="1"/>
</dbReference>
<dbReference type="RefSeq" id="WP_307404604.1">
    <property type="nucleotide sequence ID" value="NZ_JAUSUR010000001.1"/>
</dbReference>
<dbReference type="EC" id="3.2.2.-" evidence="2"/>
<reference evidence="2 3" key="1">
    <citation type="submission" date="2023-07" db="EMBL/GenBank/DDBJ databases">
        <title>Genomic Encyclopedia of Type Strains, Phase IV (KMG-IV): sequencing the most valuable type-strain genomes for metagenomic binning, comparative biology and taxonomic classification.</title>
        <authorList>
            <person name="Goeker M."/>
        </authorList>
    </citation>
    <scope>NUCLEOTIDE SEQUENCE [LARGE SCALE GENOMIC DNA]</scope>
    <source>
        <strain evidence="2 3">DSM 16784</strain>
    </source>
</reference>
<dbReference type="Pfam" id="PF03167">
    <property type="entry name" value="UDG"/>
    <property type="match status" value="1"/>
</dbReference>
<protein>
    <submittedName>
        <fullName evidence="2">TDG/mug DNA glycosylase family protein</fullName>
        <ecNumber evidence="2">3.2.2.-</ecNumber>
    </submittedName>
</protein>
<dbReference type="Proteomes" id="UP001230220">
    <property type="component" value="Unassembled WGS sequence"/>
</dbReference>
<name>A0ABU0DY23_9FIRM</name>
<dbReference type="InterPro" id="IPR005122">
    <property type="entry name" value="Uracil-DNA_glycosylase-like"/>
</dbReference>
<dbReference type="InterPro" id="IPR026353">
    <property type="entry name" value="Hypoxan-DNA_Glyclase"/>
</dbReference>
<gene>
    <name evidence="2" type="ORF">J2S15_000202</name>
</gene>
<dbReference type="SUPFAM" id="SSF52141">
    <property type="entry name" value="Uracil-DNA glycosylase-like"/>
    <property type="match status" value="1"/>
</dbReference>
<evidence type="ECO:0000313" key="2">
    <source>
        <dbReference type="EMBL" id="MDQ0359471.1"/>
    </source>
</evidence>
<keyword evidence="2" id="KW-0378">Hydrolase</keyword>
<organism evidence="2 3">
    <name type="scientific">Breznakia pachnodae</name>
    <dbReference type="NCBI Taxonomy" id="265178"/>
    <lineage>
        <taxon>Bacteria</taxon>
        <taxon>Bacillati</taxon>
        <taxon>Bacillota</taxon>
        <taxon>Erysipelotrichia</taxon>
        <taxon>Erysipelotrichales</taxon>
        <taxon>Erysipelotrichaceae</taxon>
        <taxon>Breznakia</taxon>
    </lineage>
</organism>
<dbReference type="CDD" id="cd10032">
    <property type="entry name" value="UDG-F6_HDG"/>
    <property type="match status" value="1"/>
</dbReference>
<feature type="domain" description="Uracil-DNA glycosylase-like" evidence="1">
    <location>
        <begin position="11"/>
        <end position="155"/>
    </location>
</feature>
<comment type="caution">
    <text evidence="2">The sequence shown here is derived from an EMBL/GenBank/DDBJ whole genome shotgun (WGS) entry which is preliminary data.</text>
</comment>
<dbReference type="InterPro" id="IPR036895">
    <property type="entry name" value="Uracil-DNA_glycosylase-like_sf"/>
</dbReference>
<dbReference type="Gene3D" id="3.40.470.10">
    <property type="entry name" value="Uracil-DNA glycosylase-like domain"/>
    <property type="match status" value="1"/>
</dbReference>
<dbReference type="EMBL" id="JAUSUR010000001">
    <property type="protein sequence ID" value="MDQ0359471.1"/>
    <property type="molecule type" value="Genomic_DNA"/>
</dbReference>
<evidence type="ECO:0000259" key="1">
    <source>
        <dbReference type="Pfam" id="PF03167"/>
    </source>
</evidence>